<evidence type="ECO:0000313" key="1">
    <source>
        <dbReference type="EMBL" id="EEJ43151.1"/>
    </source>
</evidence>
<name>C2KHT9_LEUMC</name>
<comment type="caution">
    <text evidence="1">The sequence shown here is derived from an EMBL/GenBank/DDBJ whole genome shotgun (WGS) entry which is preliminary data.</text>
</comment>
<accession>C2KHT9</accession>
<dbReference type="AlphaFoldDB" id="C2KHT9"/>
<dbReference type="EMBL" id="ACKV01000008">
    <property type="protein sequence ID" value="EEJ43151.1"/>
    <property type="molecule type" value="Genomic_DNA"/>
</dbReference>
<evidence type="ECO:0000313" key="2">
    <source>
        <dbReference type="Proteomes" id="UP000004283"/>
    </source>
</evidence>
<dbReference type="HOGENOM" id="CLU_3119410_0_0_9"/>
<dbReference type="Gene3D" id="3.90.1150.10">
    <property type="entry name" value="Aspartate Aminotransferase, domain 1"/>
    <property type="match status" value="1"/>
</dbReference>
<dbReference type="InterPro" id="IPR015422">
    <property type="entry name" value="PyrdxlP-dep_Trfase_small"/>
</dbReference>
<dbReference type="SUPFAM" id="SSF53383">
    <property type="entry name" value="PLP-dependent transferases"/>
    <property type="match status" value="1"/>
</dbReference>
<gene>
    <name evidence="1" type="ORF">HMPREF0555_0205</name>
</gene>
<protein>
    <submittedName>
        <fullName evidence="1">Uncharacterized protein</fullName>
    </submittedName>
</protein>
<reference evidence="1 2" key="1">
    <citation type="submission" date="2009-04" db="EMBL/GenBank/DDBJ databases">
        <authorList>
            <person name="Qin X."/>
            <person name="Bachman B."/>
            <person name="Battles P."/>
            <person name="Bell A."/>
            <person name="Bess C."/>
            <person name="Bickham C."/>
            <person name="Chaboub L."/>
            <person name="Chen D."/>
            <person name="Coyle M."/>
            <person name="Deiros D.R."/>
            <person name="Dinh H."/>
            <person name="Forbes L."/>
            <person name="Fowler G."/>
            <person name="Francisco L."/>
            <person name="Fu Q."/>
            <person name="Gubbala S."/>
            <person name="Hale W."/>
            <person name="Han Y."/>
            <person name="Hemphill L."/>
            <person name="Highlander S.K."/>
            <person name="Hirani K."/>
            <person name="Hogues M."/>
            <person name="Jackson L."/>
            <person name="Jakkamsetti A."/>
            <person name="Javaid M."/>
            <person name="Jiang H."/>
            <person name="Korchina V."/>
            <person name="Kovar C."/>
            <person name="Lara F."/>
            <person name="Lee S."/>
            <person name="Mata R."/>
            <person name="Mathew T."/>
            <person name="Moen C."/>
            <person name="Morales K."/>
            <person name="Munidasa M."/>
            <person name="Nazareth L."/>
            <person name="Ngo R."/>
            <person name="Nguyen L."/>
            <person name="Okwuonu G."/>
            <person name="Ongeri F."/>
            <person name="Patil S."/>
            <person name="Petrosino J."/>
            <person name="Pham C."/>
            <person name="Pham P."/>
            <person name="Pu L.-L."/>
            <person name="Puazo M."/>
            <person name="Raj R."/>
            <person name="Reid J."/>
            <person name="Rouhana J."/>
            <person name="Saada N."/>
            <person name="Shang Y."/>
            <person name="Simmons D."/>
            <person name="Thornton R."/>
            <person name="Warren J."/>
            <person name="Weissenberger G."/>
            <person name="Zhang J."/>
            <person name="Zhang L."/>
            <person name="Zhou C."/>
            <person name="Zhu D."/>
            <person name="Muzny D."/>
            <person name="Worley K."/>
            <person name="Gibbs R."/>
        </authorList>
    </citation>
    <scope>NUCLEOTIDE SEQUENCE [LARGE SCALE GENOMIC DNA]</scope>
    <source>
        <strain evidence="1 2">ATCC 19254</strain>
    </source>
</reference>
<proteinExistence type="predicted"/>
<dbReference type="Proteomes" id="UP000004283">
    <property type="component" value="Unassembled WGS sequence"/>
</dbReference>
<dbReference type="InterPro" id="IPR015424">
    <property type="entry name" value="PyrdxlP-dep_Trfase"/>
</dbReference>
<sequence>MRKLGLLTRPLGDTIEFSPSLIATKEEIKQMIAIIKEGIQTVMEEMNHEV</sequence>
<organism evidence="1 2">
    <name type="scientific">Leuconostoc mesenteroides subsp. cremoris ATCC 19254</name>
    <dbReference type="NCBI Taxonomy" id="586220"/>
    <lineage>
        <taxon>Bacteria</taxon>
        <taxon>Bacillati</taxon>
        <taxon>Bacillota</taxon>
        <taxon>Bacilli</taxon>
        <taxon>Lactobacillales</taxon>
        <taxon>Lactobacillaceae</taxon>
        <taxon>Leuconostoc</taxon>
    </lineage>
</organism>